<protein>
    <submittedName>
        <fullName evidence="1">Uncharacterized protein</fullName>
    </submittedName>
</protein>
<name>A0A2X0XF81_9BACI</name>
<dbReference type="AlphaFoldDB" id="A0A2X0XF81"/>
<sequence>MKKIEVVLSDYNPNWVIIFNMIRPTYTLKKEPFIQKVITQAKNEGYEKN</sequence>
<organism evidence="1 2">
    <name type="scientific">Lysinibacillus capsici</name>
    <dbReference type="NCBI Taxonomy" id="2115968"/>
    <lineage>
        <taxon>Bacteria</taxon>
        <taxon>Bacillati</taxon>
        <taxon>Bacillota</taxon>
        <taxon>Bacilli</taxon>
        <taxon>Bacillales</taxon>
        <taxon>Bacillaceae</taxon>
        <taxon>Lysinibacillus</taxon>
    </lineage>
</organism>
<proteinExistence type="predicted"/>
<evidence type="ECO:0000313" key="1">
    <source>
        <dbReference type="EMBL" id="SPT97619.1"/>
    </source>
</evidence>
<dbReference type="RefSeq" id="WP_181574616.1">
    <property type="nucleotide sequence ID" value="NZ_JBFRXT010000002.1"/>
</dbReference>
<evidence type="ECO:0000313" key="2">
    <source>
        <dbReference type="Proteomes" id="UP000251431"/>
    </source>
</evidence>
<dbReference type="Proteomes" id="UP000251431">
    <property type="component" value="Unassembled WGS sequence"/>
</dbReference>
<reference evidence="1 2" key="1">
    <citation type="submission" date="2018-06" db="EMBL/GenBank/DDBJ databases">
        <authorList>
            <consortium name="Pathogen Informatics"/>
            <person name="Doyle S."/>
        </authorList>
    </citation>
    <scope>NUCLEOTIDE SEQUENCE [LARGE SCALE GENOMIC DNA]</scope>
    <source>
        <strain evidence="1 2">NCTC7582</strain>
    </source>
</reference>
<gene>
    <name evidence="1" type="ORF">NCTC7582_01190</name>
</gene>
<dbReference type="EMBL" id="UAQE01000001">
    <property type="protein sequence ID" value="SPT97619.1"/>
    <property type="molecule type" value="Genomic_DNA"/>
</dbReference>
<accession>A0A2X0XF81</accession>